<sequence length="78" mass="8365">MSGVWGPGAQCTPLVATSCHTPSQTRPPAPPPHVTHQHDPERHCYCPSYLCPAGFDHKCPTANTSPDSAHQKASTLTY</sequence>
<name>A0A5B7F0N9_PORTR</name>
<evidence type="ECO:0000256" key="1">
    <source>
        <dbReference type="SAM" id="MobiDB-lite"/>
    </source>
</evidence>
<dbReference type="EMBL" id="VSRR010004205">
    <property type="protein sequence ID" value="MPC38896.1"/>
    <property type="molecule type" value="Genomic_DNA"/>
</dbReference>
<proteinExistence type="predicted"/>
<dbReference type="AlphaFoldDB" id="A0A5B7F0N9"/>
<organism evidence="2 3">
    <name type="scientific">Portunus trituberculatus</name>
    <name type="common">Swimming crab</name>
    <name type="synonym">Neptunus trituberculatus</name>
    <dbReference type="NCBI Taxonomy" id="210409"/>
    <lineage>
        <taxon>Eukaryota</taxon>
        <taxon>Metazoa</taxon>
        <taxon>Ecdysozoa</taxon>
        <taxon>Arthropoda</taxon>
        <taxon>Crustacea</taxon>
        <taxon>Multicrustacea</taxon>
        <taxon>Malacostraca</taxon>
        <taxon>Eumalacostraca</taxon>
        <taxon>Eucarida</taxon>
        <taxon>Decapoda</taxon>
        <taxon>Pleocyemata</taxon>
        <taxon>Brachyura</taxon>
        <taxon>Eubrachyura</taxon>
        <taxon>Portunoidea</taxon>
        <taxon>Portunidae</taxon>
        <taxon>Portuninae</taxon>
        <taxon>Portunus</taxon>
    </lineage>
</organism>
<protein>
    <submittedName>
        <fullName evidence="2">Uncharacterized protein</fullName>
    </submittedName>
</protein>
<dbReference type="Proteomes" id="UP000324222">
    <property type="component" value="Unassembled WGS sequence"/>
</dbReference>
<gene>
    <name evidence="2" type="ORF">E2C01_032413</name>
</gene>
<keyword evidence="3" id="KW-1185">Reference proteome</keyword>
<evidence type="ECO:0000313" key="3">
    <source>
        <dbReference type="Proteomes" id="UP000324222"/>
    </source>
</evidence>
<evidence type="ECO:0000313" key="2">
    <source>
        <dbReference type="EMBL" id="MPC38896.1"/>
    </source>
</evidence>
<accession>A0A5B7F0N9</accession>
<comment type="caution">
    <text evidence="2">The sequence shown here is derived from an EMBL/GenBank/DDBJ whole genome shotgun (WGS) entry which is preliminary data.</text>
</comment>
<feature type="region of interest" description="Disordered" evidence="1">
    <location>
        <begin position="18"/>
        <end position="37"/>
    </location>
</feature>
<reference evidence="2 3" key="1">
    <citation type="submission" date="2019-05" db="EMBL/GenBank/DDBJ databases">
        <title>Another draft genome of Portunus trituberculatus and its Hox gene families provides insights of decapod evolution.</title>
        <authorList>
            <person name="Jeong J.-H."/>
            <person name="Song I."/>
            <person name="Kim S."/>
            <person name="Choi T."/>
            <person name="Kim D."/>
            <person name="Ryu S."/>
            <person name="Kim W."/>
        </authorList>
    </citation>
    <scope>NUCLEOTIDE SEQUENCE [LARGE SCALE GENOMIC DNA]</scope>
    <source>
        <tissue evidence="2">Muscle</tissue>
    </source>
</reference>